<name>A0A2K4ZMQ9_9FIRM</name>
<keyword evidence="1" id="KW-1133">Transmembrane helix</keyword>
<keyword evidence="1" id="KW-0472">Membrane</keyword>
<dbReference type="Proteomes" id="UP000236311">
    <property type="component" value="Unassembled WGS sequence"/>
</dbReference>
<dbReference type="AlphaFoldDB" id="A0A2K4ZMQ9"/>
<organism evidence="2 3">
    <name type="scientific">Acetatifactor muris</name>
    <dbReference type="NCBI Taxonomy" id="879566"/>
    <lineage>
        <taxon>Bacteria</taxon>
        <taxon>Bacillati</taxon>
        <taxon>Bacillota</taxon>
        <taxon>Clostridia</taxon>
        <taxon>Lachnospirales</taxon>
        <taxon>Lachnospiraceae</taxon>
        <taxon>Acetatifactor</taxon>
    </lineage>
</organism>
<sequence>MKQTEKSVKKKMTSRQLVAIVGVVLLALLYVITLIAAIVDNSASAQWFRVCLAGTFIIPLLIWIYSWVYGRLTGKAAPGDPAKSETTASQQED</sequence>
<feature type="transmembrane region" description="Helical" evidence="1">
    <location>
        <begin position="17"/>
        <end position="39"/>
    </location>
</feature>
<gene>
    <name evidence="2" type="ORF">AMURIS_04521</name>
</gene>
<accession>A0A2K4ZMQ9</accession>
<proteinExistence type="predicted"/>
<dbReference type="EMBL" id="OFSM01000031">
    <property type="protein sequence ID" value="SOY31773.1"/>
    <property type="molecule type" value="Genomic_DNA"/>
</dbReference>
<keyword evidence="1" id="KW-0812">Transmembrane</keyword>
<evidence type="ECO:0000313" key="3">
    <source>
        <dbReference type="Proteomes" id="UP000236311"/>
    </source>
</evidence>
<feature type="transmembrane region" description="Helical" evidence="1">
    <location>
        <begin position="45"/>
        <end position="65"/>
    </location>
</feature>
<keyword evidence="3" id="KW-1185">Reference proteome</keyword>
<protein>
    <submittedName>
        <fullName evidence="2">Uncharacterized protein</fullName>
    </submittedName>
</protein>
<dbReference type="OrthoDB" id="1936797at2"/>
<evidence type="ECO:0000313" key="2">
    <source>
        <dbReference type="EMBL" id="SOY31773.1"/>
    </source>
</evidence>
<evidence type="ECO:0000256" key="1">
    <source>
        <dbReference type="SAM" id="Phobius"/>
    </source>
</evidence>
<dbReference type="RefSeq" id="WP_103241751.1">
    <property type="nucleotide sequence ID" value="NZ_JANJZD010000033.1"/>
</dbReference>
<reference evidence="2 3" key="1">
    <citation type="submission" date="2018-01" db="EMBL/GenBank/DDBJ databases">
        <authorList>
            <person name="Gaut B.S."/>
            <person name="Morton B.R."/>
            <person name="Clegg M.T."/>
            <person name="Duvall M.R."/>
        </authorList>
    </citation>
    <scope>NUCLEOTIDE SEQUENCE [LARGE SCALE GENOMIC DNA]</scope>
    <source>
        <strain evidence="2">GP69</strain>
    </source>
</reference>